<dbReference type="GO" id="GO:0008270">
    <property type="term" value="F:zinc ion binding"/>
    <property type="evidence" value="ECO:0007669"/>
    <property type="project" value="UniProtKB-UniRule"/>
</dbReference>
<dbReference type="Pfam" id="PF04998">
    <property type="entry name" value="RNA_pol_Rpb1_5"/>
    <property type="match status" value="1"/>
</dbReference>
<comment type="subcellular location">
    <subcellularLocation>
        <location evidence="6">Plastid</location>
        <location evidence="6">Chloroplast</location>
    </subcellularLocation>
</comment>
<dbReference type="Gene3D" id="1.10.1790.20">
    <property type="match status" value="1"/>
</dbReference>
<dbReference type="InterPro" id="IPR007066">
    <property type="entry name" value="RNA_pol_Rpb1_3"/>
</dbReference>
<dbReference type="GO" id="GO:0003899">
    <property type="term" value="F:DNA-directed RNA polymerase activity"/>
    <property type="evidence" value="ECO:0007669"/>
    <property type="project" value="UniProtKB-UniRule"/>
</dbReference>
<dbReference type="PANTHER" id="PTHR19376:SF63">
    <property type="entry name" value="DNA-DIRECTED RNA POLYMERASE SUBUNIT BETA"/>
    <property type="match status" value="1"/>
</dbReference>
<comment type="similarity">
    <text evidence="6">Belongs to the RNA polymerase beta' chain family. RpoC2 subfamily.</text>
</comment>
<keyword evidence="4 6" id="KW-0862">Zinc</keyword>
<dbReference type="HAMAP" id="MF_01324">
    <property type="entry name" value="RNApol_bact_RpoC2"/>
    <property type="match status" value="1"/>
</dbReference>
<reference evidence="10" key="1">
    <citation type="submission" date="2021-03" db="EMBL/GenBank/DDBJ databases">
        <authorList>
            <person name="Xu Q."/>
            <person name="Chen N."/>
        </authorList>
    </citation>
    <scope>NUCLEOTIDE SEQUENCE</scope>
</reference>
<evidence type="ECO:0000256" key="3">
    <source>
        <dbReference type="ARBA" id="ARBA00022695"/>
    </source>
</evidence>
<feature type="binding site" evidence="6">
    <location>
        <position position="283"/>
    </location>
    <ligand>
        <name>Zn(2+)</name>
        <dbReference type="ChEBI" id="CHEBI:29105"/>
    </ligand>
</feature>
<dbReference type="InterPro" id="IPR038120">
    <property type="entry name" value="Rpb1_funnel_sf"/>
</dbReference>
<geneLocation type="chloroplast" evidence="10"/>
<feature type="binding site" evidence="6">
    <location>
        <position position="217"/>
    </location>
    <ligand>
        <name>Zn(2+)</name>
        <dbReference type="ChEBI" id="CHEBI:29105"/>
    </ligand>
</feature>
<dbReference type="InterPro" id="IPR042102">
    <property type="entry name" value="RNA_pol_Rpb1_3_sf"/>
</dbReference>
<dbReference type="InterPro" id="IPR007083">
    <property type="entry name" value="RNA_pol_Rpb1_4"/>
</dbReference>
<dbReference type="GO" id="GO:0009507">
    <property type="term" value="C:chloroplast"/>
    <property type="evidence" value="ECO:0007669"/>
    <property type="project" value="UniProtKB-SubCell"/>
</dbReference>
<proteinExistence type="inferred from homology"/>
<sequence>MKNYIYQNTLISKKQLKQLLAWSFTEYNSMQACSLADELKYLGFKYASQAGISISIEDLRVPFVKNQMLENAHQEILNAEKICLKGKITDVERFQKIIDTWSVTSESLKDEVVSYFKKYDPLNSVYIMAFSGARGNLSQVRQLVGMRGLMSDPSGEILQLPIKKNFREGLTITDYLMSGYGARKGIVDTALKTANSGYLTRRLIDVAQDIIIRERDCKTTHSCLVTDFETNDQILGRLLSKPVYHPVTNKLVASKDTQLTPQLIQSFRKQKIQTVYIRSPLTCSLYRSICQKCYGWDMANENLVDIGEAVGIIAGQSIGEPGTQLTMRTFHTGGIFTSEARQQIVSSISGIVKFSKLLKTLTLRTNRGEDVLLTKNSGSLVIVPENPKQQLIQLEVLPNTILFAKNNQYIKQGMILGELSNTGKQTRTEIKPVLSTFSGEVYIPRLKKRKNFVNKNKLLWILAGQVYQAPNNSFLNFYTDHKINKESFIFRTKIINQYSGCVNITNKQTNLFERLLEISTNQYTLKNSTLQKINSINSVEQYVLKDQKRNYAINLINQNSKLELNPISSQYFGSLICNNYKTQIGGIPYYDQRNNRKSISSSKLISYYNSINFDFDENEWKEFKFNSSQLNKIPIQLISRSLIWLPEETYKLNCDKNMLLVEHGSFISENFEIIPGLFSKKSGIVIISFKNNLVSEISIKSGLVYQGKNFKSFANKVFYPGEIIFENIKIDCPSLCQHIIGKVTDQLLIRPLNIYEIPKPKPVENLLKTQSGLQSILRLQSSVQYLYKSNQKIRSSSSITLISNVLDLKLKTSDTNLINIEFKLNKKKNDIKVVFVENIQFSNYLPASLKYTNLQSSLLVEPTQFIDSYTTLGYFENISPKSLEIVKLKSKYSTNKQVLLISNDDCLTIPKSRIPNKSVNDLVIQDININQIGKIIIDNGKVLTIQKGRPYFFPNCQVQDAINEKSISYKILSENQLPFINTKSTKRNISLNYYDITKKVLTKKLDSTTPVPFETGLKLELPKMFIRKNGNLYSSPIPIFVHRFSINSGEIIGSEINDLVTQKETTWVKKRRVHYSVFLKNSDLMSNKIKNQNEINLIRVQFFGYPFSKSIGIHSITEDYFEQEVNSVFCKNGEFVADGQTLGLLNFEKEITGDIVQGLPRIEELLEARKKRQISKNISTNQKKGILIRKTSLDASFEFRKLGTTIKETEKINPHNLLKVYFNYYGLIKNFFCDRTQNVTSYRLTNNYEASYRSFKKVQSLILNSVQAVYDSQGVSIADKHLEVIIKQMTTKVLITHEGDTPLLPREVIDLYHIQYINDIVSQNNKQTAFYVPLLLGITKAALNNPSFISAASFQETTRVLTKAAIEGRVDWLRGLKENIIIGHLIPAGTGSQNYQTCFEKNIIQPTEVSDKLFAFEKV</sequence>
<keyword evidence="6" id="KW-0479">Metal-binding</keyword>
<dbReference type="Pfam" id="PF05000">
    <property type="entry name" value="RNA_pol_Rpb1_4"/>
    <property type="match status" value="1"/>
</dbReference>
<dbReference type="SUPFAM" id="SSF64484">
    <property type="entry name" value="beta and beta-prime subunits of DNA dependent RNA-polymerase"/>
    <property type="match status" value="1"/>
</dbReference>
<dbReference type="GO" id="GO:0006351">
    <property type="term" value="P:DNA-templated transcription"/>
    <property type="evidence" value="ECO:0007669"/>
    <property type="project" value="UniProtKB-UniRule"/>
</dbReference>
<dbReference type="NCBIfam" id="TIGR02388">
    <property type="entry name" value="rpoC2_cyan"/>
    <property type="match status" value="1"/>
</dbReference>
<dbReference type="GO" id="GO:0003677">
    <property type="term" value="F:DNA binding"/>
    <property type="evidence" value="ECO:0007669"/>
    <property type="project" value="UniProtKB-UniRule"/>
</dbReference>
<dbReference type="Gene3D" id="1.10.274.100">
    <property type="entry name" value="RNA polymerase Rpb1, domain 3"/>
    <property type="match status" value="1"/>
</dbReference>
<feature type="domain" description="RNA polymerase Rpb1" evidence="7">
    <location>
        <begin position="8"/>
        <end position="59"/>
    </location>
</feature>
<evidence type="ECO:0000256" key="6">
    <source>
        <dbReference type="HAMAP-Rule" id="MF_01324"/>
    </source>
</evidence>
<dbReference type="InterPro" id="IPR012756">
    <property type="entry name" value="DNA-dir_RpoC2_beta_pp"/>
</dbReference>
<evidence type="ECO:0000259" key="7">
    <source>
        <dbReference type="Pfam" id="PF04983"/>
    </source>
</evidence>
<feature type="domain" description="RNA polymerase Rpb1" evidence="9">
    <location>
        <begin position="88"/>
        <end position="166"/>
    </location>
</feature>
<dbReference type="InterPro" id="IPR007081">
    <property type="entry name" value="RNA_pol_Rpb1_5"/>
</dbReference>
<dbReference type="Gene3D" id="2.40.50.100">
    <property type="match status" value="1"/>
</dbReference>
<keyword evidence="10" id="KW-0150">Chloroplast</keyword>
<evidence type="ECO:0000256" key="2">
    <source>
        <dbReference type="ARBA" id="ARBA00022679"/>
    </source>
</evidence>
<dbReference type="Gene3D" id="1.10.150.390">
    <property type="match status" value="1"/>
</dbReference>
<organism evidence="10">
    <name type="scientific">Chaetoceros socialis</name>
    <dbReference type="NCBI Taxonomy" id="163503"/>
    <lineage>
        <taxon>Eukaryota</taxon>
        <taxon>Sar</taxon>
        <taxon>Stramenopiles</taxon>
        <taxon>Ochrophyta</taxon>
        <taxon>Bacillariophyta</taxon>
        <taxon>Coscinodiscophyceae</taxon>
        <taxon>Chaetocerotophycidae</taxon>
        <taxon>Chaetocerotales</taxon>
        <taxon>Chaetocerotaceae</taxon>
        <taxon>Chaetoceros</taxon>
    </lineage>
</organism>
<evidence type="ECO:0000256" key="4">
    <source>
        <dbReference type="ARBA" id="ARBA00022833"/>
    </source>
</evidence>
<accession>A0A8F5J9C9</accession>
<name>A0A8F5J9C9_9STRA</name>
<gene>
    <name evidence="6 10" type="primary">rpoC2</name>
</gene>
<dbReference type="EC" id="2.7.7.6" evidence="6"/>
<evidence type="ECO:0000256" key="1">
    <source>
        <dbReference type="ARBA" id="ARBA00022478"/>
    </source>
</evidence>
<evidence type="ECO:0000256" key="5">
    <source>
        <dbReference type="ARBA" id="ARBA00023163"/>
    </source>
</evidence>
<dbReference type="Pfam" id="PF04983">
    <property type="entry name" value="RNA_pol_Rpb1_3"/>
    <property type="match status" value="1"/>
</dbReference>
<dbReference type="EMBL" id="MW845776">
    <property type="protein sequence ID" value="QXM17515.1"/>
    <property type="molecule type" value="Genomic_DNA"/>
</dbReference>
<dbReference type="CDD" id="cd02655">
    <property type="entry name" value="RNAP_beta'_C"/>
    <property type="match status" value="1"/>
</dbReference>
<keyword evidence="1 6" id="KW-0240">DNA-directed RNA polymerase</keyword>
<feature type="domain" description="RNA polymerase Rpb1" evidence="8">
    <location>
        <begin position="169"/>
        <end position="1343"/>
    </location>
</feature>
<evidence type="ECO:0000259" key="8">
    <source>
        <dbReference type="Pfam" id="PF04998"/>
    </source>
</evidence>
<keyword evidence="10" id="KW-0934">Plastid</keyword>
<comment type="catalytic activity">
    <reaction evidence="6">
        <text>RNA(n) + a ribonucleoside 5'-triphosphate = RNA(n+1) + diphosphate</text>
        <dbReference type="Rhea" id="RHEA:21248"/>
        <dbReference type="Rhea" id="RHEA-COMP:14527"/>
        <dbReference type="Rhea" id="RHEA-COMP:17342"/>
        <dbReference type="ChEBI" id="CHEBI:33019"/>
        <dbReference type="ChEBI" id="CHEBI:61557"/>
        <dbReference type="ChEBI" id="CHEBI:140395"/>
        <dbReference type="EC" id="2.7.7.6"/>
    </reaction>
</comment>
<dbReference type="InterPro" id="IPR045867">
    <property type="entry name" value="DNA-dir_RpoC_beta_prime"/>
</dbReference>
<keyword evidence="2 6" id="KW-0808">Transferase</keyword>
<comment type="cofactor">
    <cofactor evidence="6">
        <name>Zn(2+)</name>
        <dbReference type="ChEBI" id="CHEBI:29105"/>
    </cofactor>
    <text evidence="6">Binds 1 Zn(2+) ion per subunit.</text>
</comment>
<dbReference type="PANTHER" id="PTHR19376">
    <property type="entry name" value="DNA-DIRECTED RNA POLYMERASE"/>
    <property type="match status" value="1"/>
</dbReference>
<keyword evidence="3 6" id="KW-0548">Nucleotidyltransferase</keyword>
<evidence type="ECO:0000313" key="10">
    <source>
        <dbReference type="EMBL" id="QXM17515.1"/>
    </source>
</evidence>
<dbReference type="GO" id="GO:0000428">
    <property type="term" value="C:DNA-directed RNA polymerase complex"/>
    <property type="evidence" value="ECO:0007669"/>
    <property type="project" value="UniProtKB-KW"/>
</dbReference>
<feature type="binding site" evidence="6">
    <location>
        <position position="290"/>
    </location>
    <ligand>
        <name>Zn(2+)</name>
        <dbReference type="ChEBI" id="CHEBI:29105"/>
    </ligand>
</feature>
<evidence type="ECO:0000259" key="9">
    <source>
        <dbReference type="Pfam" id="PF05000"/>
    </source>
</evidence>
<protein>
    <recommendedName>
        <fullName evidence="6">DNA-directed RNA polymerase subunit beta''</fullName>
        <ecNumber evidence="6">2.7.7.6</ecNumber>
    </recommendedName>
    <alternativeName>
        <fullName evidence="6">PEP</fullName>
    </alternativeName>
    <alternativeName>
        <fullName evidence="6">Plastid-encoded RNA polymerase subunit beta''</fullName>
        <shortName evidence="6">RNA polymerase subunit beta''</shortName>
    </alternativeName>
</protein>
<feature type="binding site" evidence="6">
    <location>
        <position position="293"/>
    </location>
    <ligand>
        <name>Zn(2+)</name>
        <dbReference type="ChEBI" id="CHEBI:29105"/>
    </ligand>
</feature>
<dbReference type="Gene3D" id="1.10.132.30">
    <property type="match status" value="1"/>
</dbReference>
<comment type="subunit">
    <text evidence="6">In plastids the minimal PEP RNA polymerase catalytic core is composed of four subunits: alpha, beta, beta', and beta''. When a (nuclear-encoded) sigma factor is associated with the core the holoenzyme is formed, which can initiate transcription.</text>
</comment>
<keyword evidence="5 6" id="KW-0804">Transcription</keyword>
<comment type="function">
    <text evidence="6">DNA-dependent RNA polymerase catalyzes the transcription of DNA into RNA using the four ribonucleoside triphosphates as substrates.</text>
</comment>